<organism evidence="2 3">
    <name type="scientific">Tanacetum coccineum</name>
    <dbReference type="NCBI Taxonomy" id="301880"/>
    <lineage>
        <taxon>Eukaryota</taxon>
        <taxon>Viridiplantae</taxon>
        <taxon>Streptophyta</taxon>
        <taxon>Embryophyta</taxon>
        <taxon>Tracheophyta</taxon>
        <taxon>Spermatophyta</taxon>
        <taxon>Magnoliopsida</taxon>
        <taxon>eudicotyledons</taxon>
        <taxon>Gunneridae</taxon>
        <taxon>Pentapetalae</taxon>
        <taxon>asterids</taxon>
        <taxon>campanulids</taxon>
        <taxon>Asterales</taxon>
        <taxon>Asteraceae</taxon>
        <taxon>Asteroideae</taxon>
        <taxon>Anthemideae</taxon>
        <taxon>Anthemidinae</taxon>
        <taxon>Tanacetum</taxon>
    </lineage>
</organism>
<evidence type="ECO:0000313" key="3">
    <source>
        <dbReference type="Proteomes" id="UP001151760"/>
    </source>
</evidence>
<keyword evidence="3" id="KW-1185">Reference proteome</keyword>
<reference evidence="2" key="2">
    <citation type="submission" date="2022-01" db="EMBL/GenBank/DDBJ databases">
        <authorList>
            <person name="Yamashiro T."/>
            <person name="Shiraishi A."/>
            <person name="Satake H."/>
            <person name="Nakayama K."/>
        </authorList>
    </citation>
    <scope>NUCLEOTIDE SEQUENCE</scope>
</reference>
<evidence type="ECO:0000313" key="2">
    <source>
        <dbReference type="EMBL" id="GJT90491.1"/>
    </source>
</evidence>
<reference evidence="2" key="1">
    <citation type="journal article" date="2022" name="Int. J. Mol. Sci.">
        <title>Draft Genome of Tanacetum Coccineum: Genomic Comparison of Closely Related Tanacetum-Family Plants.</title>
        <authorList>
            <person name="Yamashiro T."/>
            <person name="Shiraishi A."/>
            <person name="Nakayama K."/>
            <person name="Satake H."/>
        </authorList>
    </citation>
    <scope>NUCLEOTIDE SEQUENCE</scope>
</reference>
<feature type="compositionally biased region" description="Basic and acidic residues" evidence="1">
    <location>
        <begin position="370"/>
        <end position="389"/>
    </location>
</feature>
<proteinExistence type="predicted"/>
<feature type="region of interest" description="Disordered" evidence="1">
    <location>
        <begin position="309"/>
        <end position="400"/>
    </location>
</feature>
<dbReference type="Proteomes" id="UP001151760">
    <property type="component" value="Unassembled WGS sequence"/>
</dbReference>
<comment type="caution">
    <text evidence="2">The sequence shown here is derived from an EMBL/GenBank/DDBJ whole genome shotgun (WGS) entry which is preliminary data.</text>
</comment>
<protein>
    <submittedName>
        <fullName evidence="2">Uncharacterized protein</fullName>
    </submittedName>
</protein>
<accession>A0ABQ5HSM8</accession>
<name>A0ABQ5HSM8_9ASTR</name>
<evidence type="ECO:0000256" key="1">
    <source>
        <dbReference type="SAM" id="MobiDB-lite"/>
    </source>
</evidence>
<gene>
    <name evidence="2" type="ORF">Tco_1079336</name>
</gene>
<feature type="compositionally biased region" description="Acidic residues" evidence="1">
    <location>
        <begin position="316"/>
        <end position="346"/>
    </location>
</feature>
<feature type="compositionally biased region" description="Basic and acidic residues" evidence="1">
    <location>
        <begin position="347"/>
        <end position="356"/>
    </location>
</feature>
<sequence>MVNEDNGYKEKVKEGLEKQWMGRTIEAEESEINDEVMGRSVVRETKARCFLAKLPMLCEEQGIGKVEVKLLGGLEIMLVMDLTMESVKTAENILQDNEHGIRALGMVTPPPALCLGGNGIGGITTPHVRVGQRRWARRQATNARCGENELDVMKQTRAVYRDENKNTPFSQEDAWEILRKHSKWDAPAPAPVDLTEDEEIPAVSTGGSNSKEQFFDFITNELRLKREAAKAAFEVAKEKDRTVMRLEEMKFLAISMKDLPEDDAYFIEEQKKAIRARYNLFRNPGRVTYEVSVGEEIRDIIRLDIQSANSKGDVERDGEEENDMQVDEDGDEDGNSDSDEGDDTEKEGEGGNHGDDGEYGEPVTISGRRFVGEDEGSRCSGETRVRDTFEGDWGTPKIVT</sequence>
<dbReference type="EMBL" id="BQNB010019926">
    <property type="protein sequence ID" value="GJT90491.1"/>
    <property type="molecule type" value="Genomic_DNA"/>
</dbReference>